<comment type="caution">
    <text evidence="9">Lacks conserved residue(s) required for the propagation of feature annotation.</text>
</comment>
<evidence type="ECO:0000256" key="10">
    <source>
        <dbReference type="PROSITE-ProRule" id="PRU01203"/>
    </source>
</evidence>
<dbReference type="GO" id="GO:0006353">
    <property type="term" value="P:DNA-templated transcription termination"/>
    <property type="evidence" value="ECO:0007669"/>
    <property type="project" value="UniProtKB-UniRule"/>
</dbReference>
<keyword evidence="4 9" id="KW-0347">Helicase</keyword>
<reference evidence="13 14" key="1">
    <citation type="submission" date="2011-08" db="EMBL/GenBank/DDBJ databases">
        <authorList>
            <person name="Lin Y."/>
            <person name="Hao X."/>
            <person name="Johnstone L."/>
            <person name="Miller S.J."/>
            <person name="Wei G."/>
            <person name="Rensing C."/>
        </authorList>
    </citation>
    <scope>NUCLEOTIDE SEQUENCE [LARGE SCALE GENOMIC DNA]</scope>
    <source>
        <strain evidence="13 14">K42</strain>
    </source>
</reference>
<dbReference type="PANTHER" id="PTHR46425:SF1">
    <property type="entry name" value="TRANSCRIPTION TERMINATION FACTOR RHO"/>
    <property type="match status" value="1"/>
</dbReference>
<dbReference type="Pfam" id="PF07497">
    <property type="entry name" value="Rho_RNA_bind"/>
    <property type="match status" value="1"/>
</dbReference>
<proteinExistence type="inferred from homology"/>
<keyword evidence="8 9" id="KW-0804">Transcription</keyword>
<dbReference type="CDD" id="cd01128">
    <property type="entry name" value="rho_factor_C"/>
    <property type="match status" value="1"/>
</dbReference>
<comment type="caution">
    <text evidence="13">The sequence shown here is derived from an EMBL/GenBank/DDBJ whole genome shotgun (WGS) entry which is preliminary data.</text>
</comment>
<dbReference type="PATRIC" id="fig|700597.3.peg.5985"/>
<dbReference type="Gene3D" id="3.40.50.300">
    <property type="entry name" value="P-loop containing nucleotide triphosphate hydrolases"/>
    <property type="match status" value="1"/>
</dbReference>
<comment type="subunit">
    <text evidence="9">Homohexamer. The homohexamer assembles into an open ring structure.</text>
</comment>
<keyword evidence="7 9" id="KW-0805">Transcription regulation</keyword>
<dbReference type="InterPro" id="IPR004665">
    <property type="entry name" value="Term_rho"/>
</dbReference>
<dbReference type="PROSITE" id="PS51856">
    <property type="entry name" value="RHO_RNA_BD"/>
    <property type="match status" value="1"/>
</dbReference>
<keyword evidence="5 9" id="KW-0067">ATP-binding</keyword>
<dbReference type="InterPro" id="IPR003593">
    <property type="entry name" value="AAA+_ATPase"/>
</dbReference>
<evidence type="ECO:0000256" key="11">
    <source>
        <dbReference type="SAM" id="MobiDB-lite"/>
    </source>
</evidence>
<dbReference type="RefSeq" id="WP_007502394.1">
    <property type="nucleotide sequence ID" value="NZ_AGBF01000184.1"/>
</dbReference>
<dbReference type="SUPFAM" id="SSF52540">
    <property type="entry name" value="P-loop containing nucleoside triphosphate hydrolases"/>
    <property type="match status" value="1"/>
</dbReference>
<dbReference type="EC" id="3.6.4.-" evidence="9"/>
<keyword evidence="3 9" id="KW-0378">Hydrolase</keyword>
<evidence type="ECO:0000256" key="9">
    <source>
        <dbReference type="HAMAP-Rule" id="MF_01884"/>
    </source>
</evidence>
<dbReference type="InterPro" id="IPR041703">
    <property type="entry name" value="Rho_factor_ATP-bd"/>
</dbReference>
<dbReference type="PANTHER" id="PTHR46425">
    <property type="entry name" value="TRANSCRIPTION TERMINATION FACTOR RHO"/>
    <property type="match status" value="1"/>
</dbReference>
<keyword evidence="2 9" id="KW-0547">Nucleotide-binding</keyword>
<evidence type="ECO:0000256" key="6">
    <source>
        <dbReference type="ARBA" id="ARBA00022884"/>
    </source>
</evidence>
<dbReference type="InterPro" id="IPR027417">
    <property type="entry name" value="P-loop_NTPase"/>
</dbReference>
<dbReference type="Pfam" id="PF00006">
    <property type="entry name" value="ATP-synt_ab"/>
    <property type="match status" value="1"/>
</dbReference>
<comment type="function">
    <text evidence="9">Facilitates transcription termination by a mechanism that involves Rho binding to the nascent RNA, activation of Rho's RNA-dependent ATPase activity, and release of the mRNA from the DNA template.</text>
</comment>
<evidence type="ECO:0000256" key="7">
    <source>
        <dbReference type="ARBA" id="ARBA00023015"/>
    </source>
</evidence>
<sequence>MTTTLERPPVRQQQPAPAVTGVLDIDAGGKGRLRAPSLLPSPADLQVPPALVRRYGLRRGDLVTGTRGDRRTLTGVSTVNGRAPGGDRRRFGELTPLHPRERIRLEHPASGLAGRVADLIAPLGKGQRGLIVAPPKTGKTVLLQQIAAAVAGNHPECRLMVVLIDERPEEVTDMRRSVRGEVYASTFDRAPQQHIALAELVVERAKRLVEAGEDVVVLFDSLTRLCRAHNNAAAPGGRTLSGGVDAAALHGPKRFFGAARLAEEGGSLTVLATALVETGSRADDFYFEELKSTGNMELRLSRELASRRVFPAVDLDGSGTRREELLLSRAELTAVRGLRRVLRPRDGRGGVETLLERLRDTADNAAFVRRIQPTLPAA</sequence>
<dbReference type="GO" id="GO:0003723">
    <property type="term" value="F:RNA binding"/>
    <property type="evidence" value="ECO:0007669"/>
    <property type="project" value="UniProtKB-UniRule"/>
</dbReference>
<evidence type="ECO:0000256" key="2">
    <source>
        <dbReference type="ARBA" id="ARBA00022741"/>
    </source>
</evidence>
<dbReference type="InterPro" id="IPR011113">
    <property type="entry name" value="Rho_RNA-bd"/>
</dbReference>
<dbReference type="SMART" id="SM00382">
    <property type="entry name" value="AAA"/>
    <property type="match status" value="1"/>
</dbReference>
<evidence type="ECO:0000256" key="4">
    <source>
        <dbReference type="ARBA" id="ARBA00022806"/>
    </source>
</evidence>
<organism evidence="13 14">
    <name type="scientific">Streptomyces zinciresistens K42</name>
    <dbReference type="NCBI Taxonomy" id="700597"/>
    <lineage>
        <taxon>Bacteria</taxon>
        <taxon>Bacillati</taxon>
        <taxon>Actinomycetota</taxon>
        <taxon>Actinomycetes</taxon>
        <taxon>Kitasatosporales</taxon>
        <taxon>Streptomycetaceae</taxon>
        <taxon>Streptomyces</taxon>
    </lineage>
</organism>
<protein>
    <recommendedName>
        <fullName evidence="9">Transcription termination factor Rho</fullName>
        <ecNumber evidence="9">3.6.4.-</ecNumber>
    </recommendedName>
    <alternativeName>
        <fullName evidence="9">ATP-dependent helicase Rho</fullName>
    </alternativeName>
</protein>
<evidence type="ECO:0000256" key="5">
    <source>
        <dbReference type="ARBA" id="ARBA00022840"/>
    </source>
</evidence>
<keyword evidence="1 9" id="KW-0806">Transcription termination</keyword>
<dbReference type="InterPro" id="IPR012340">
    <property type="entry name" value="NA-bd_OB-fold"/>
</dbReference>
<comment type="similarity">
    <text evidence="9 10">Belongs to the Rho family.</text>
</comment>
<evidence type="ECO:0000259" key="12">
    <source>
        <dbReference type="PROSITE" id="PS51856"/>
    </source>
</evidence>
<dbReference type="InterPro" id="IPR000194">
    <property type="entry name" value="ATPase_F1/V1/A1_a/bsu_nucl-bd"/>
</dbReference>
<dbReference type="GO" id="GO:0005524">
    <property type="term" value="F:ATP binding"/>
    <property type="evidence" value="ECO:0007669"/>
    <property type="project" value="UniProtKB-UniRule"/>
</dbReference>
<dbReference type="GO" id="GO:0004386">
    <property type="term" value="F:helicase activity"/>
    <property type="evidence" value="ECO:0007669"/>
    <property type="project" value="UniProtKB-UniRule"/>
</dbReference>
<dbReference type="AlphaFoldDB" id="G2GKR4"/>
<dbReference type="Gene3D" id="2.40.50.140">
    <property type="entry name" value="Nucleic acid-binding proteins"/>
    <property type="match status" value="1"/>
</dbReference>
<dbReference type="NCBIfam" id="NF006886">
    <property type="entry name" value="PRK09376.1"/>
    <property type="match status" value="1"/>
</dbReference>
<feature type="region of interest" description="Disordered" evidence="11">
    <location>
        <begin position="1"/>
        <end position="21"/>
    </location>
</feature>
<dbReference type="HAMAP" id="MF_01884">
    <property type="entry name" value="Rho"/>
    <property type="match status" value="1"/>
</dbReference>
<evidence type="ECO:0000313" key="13">
    <source>
        <dbReference type="EMBL" id="EGX55913.1"/>
    </source>
</evidence>
<evidence type="ECO:0000256" key="1">
    <source>
        <dbReference type="ARBA" id="ARBA00022472"/>
    </source>
</evidence>
<feature type="compositionally biased region" description="Low complexity" evidence="11">
    <location>
        <begin position="10"/>
        <end position="19"/>
    </location>
</feature>
<feature type="domain" description="Rho RNA-BD" evidence="12">
    <location>
        <begin position="16"/>
        <end position="83"/>
    </location>
</feature>
<name>G2GKR4_9ACTN</name>
<feature type="binding site" evidence="9">
    <location>
        <begin position="124"/>
        <end position="129"/>
    </location>
    <ligand>
        <name>ATP</name>
        <dbReference type="ChEBI" id="CHEBI:30616"/>
    </ligand>
</feature>
<feature type="binding site" evidence="9">
    <location>
        <position position="167"/>
    </location>
    <ligand>
        <name>ATP</name>
        <dbReference type="ChEBI" id="CHEBI:30616"/>
    </ligand>
</feature>
<gene>
    <name evidence="9" type="primary">rho</name>
    <name evidence="13" type="ORF">SZN_30537</name>
</gene>
<evidence type="ECO:0000256" key="3">
    <source>
        <dbReference type="ARBA" id="ARBA00022801"/>
    </source>
</evidence>
<dbReference type="SUPFAM" id="SSF50249">
    <property type="entry name" value="Nucleic acid-binding proteins"/>
    <property type="match status" value="1"/>
</dbReference>
<dbReference type="GO" id="GO:0016787">
    <property type="term" value="F:hydrolase activity"/>
    <property type="evidence" value="ECO:0007669"/>
    <property type="project" value="UniProtKB-KW"/>
</dbReference>
<keyword evidence="14" id="KW-1185">Reference proteome</keyword>
<dbReference type="OrthoDB" id="9805197at2"/>
<accession>G2GKR4</accession>
<evidence type="ECO:0000256" key="8">
    <source>
        <dbReference type="ARBA" id="ARBA00023163"/>
    </source>
</evidence>
<dbReference type="GO" id="GO:0008186">
    <property type="term" value="F:ATP-dependent activity, acting on RNA"/>
    <property type="evidence" value="ECO:0007669"/>
    <property type="project" value="InterPro"/>
</dbReference>
<evidence type="ECO:0000313" key="14">
    <source>
        <dbReference type="Proteomes" id="UP000004217"/>
    </source>
</evidence>
<feature type="binding site" evidence="9">
    <location>
        <begin position="136"/>
        <end position="141"/>
    </location>
    <ligand>
        <name>ATP</name>
        <dbReference type="ChEBI" id="CHEBI:30616"/>
    </ligand>
</feature>
<keyword evidence="6 9" id="KW-0694">RNA-binding</keyword>
<dbReference type="Proteomes" id="UP000004217">
    <property type="component" value="Unassembled WGS sequence"/>
</dbReference>
<dbReference type="EMBL" id="AGBF01000184">
    <property type="protein sequence ID" value="EGX55913.1"/>
    <property type="molecule type" value="Genomic_DNA"/>
</dbReference>